<dbReference type="PANTHER" id="PTHR17695">
    <property type="entry name" value="SMALL SUBUNIT PROCESSOME COMPONENT 20 HOMOLOG"/>
    <property type="match status" value="1"/>
</dbReference>
<reference evidence="3" key="1">
    <citation type="submission" date="2020-11" db="EMBL/GenBank/DDBJ databases">
        <authorList>
            <person name="Tran Van P."/>
        </authorList>
    </citation>
    <scope>NUCLEOTIDE SEQUENCE</scope>
</reference>
<feature type="region of interest" description="Disordered" evidence="1">
    <location>
        <begin position="1"/>
        <end position="39"/>
    </location>
</feature>
<accession>A0A7R9JHI3</accession>
<dbReference type="PANTHER" id="PTHR17695:SF11">
    <property type="entry name" value="SMALL SUBUNIT PROCESSOME COMPONENT 20 HOMOLOG"/>
    <property type="match status" value="1"/>
</dbReference>
<evidence type="ECO:0000313" key="3">
    <source>
        <dbReference type="EMBL" id="CAD7579402.1"/>
    </source>
</evidence>
<dbReference type="GO" id="GO:0032040">
    <property type="term" value="C:small-subunit processome"/>
    <property type="evidence" value="ECO:0007669"/>
    <property type="project" value="TreeGrafter"/>
</dbReference>
<feature type="domain" description="U3 small nucleolar RNA-associated protein 20 N-terminal" evidence="2">
    <location>
        <begin position="165"/>
        <end position="368"/>
    </location>
</feature>
<dbReference type="InterPro" id="IPR052575">
    <property type="entry name" value="SSU_processome_comp_20"/>
</dbReference>
<sequence length="409" mass="46614">MRSSSETSRCCDVRQSADQEEVEDTLETSAKGPSQKAPQYHARSIAKTLLAHLAVFTRIQSPRSMFREPELCKLYHDFLGHKNSEIQKLALSCVLTYKDDFLTPYNCSDLIDDQTFRNELVAFKVDKEAEVVQDEHRSGLMPVIMRYSATLPYCGAHERWSLASVRILFSKMSAKTGPRTGGKAGGALRRSLVLKFLAGCEQDEMMMFVQMLFDKYSRNMQDEPASMVHAIHSSLDLAKVPHPKRVLSSLNLLQVVLQRLGSLMGYDVLTHLVRVLLWVGGTAWSVWEHKADIHPRYTAAFRDIRTSCLEAFTYFFNQFESYPWSTGEIDALFRVMVFPYLDKLPIEGIHSPTALLKLFSALSKQPRFDTPHTLLPVWLTNNRQVGWLTLASYFTSKDIRIYLCPSPNL</sequence>
<name>A0A7R9JHI3_TIMCA</name>
<protein>
    <submittedName>
        <fullName evidence="3">(California timema) hypothetical protein</fullName>
    </submittedName>
</protein>
<feature type="domain" description="U3 small nucleolar RNA-associated protein 20 N-terminal" evidence="2">
    <location>
        <begin position="45"/>
        <end position="146"/>
    </location>
</feature>
<dbReference type="EMBL" id="OE191516">
    <property type="protein sequence ID" value="CAD7579402.1"/>
    <property type="molecule type" value="Genomic_DNA"/>
</dbReference>
<organism evidence="3">
    <name type="scientific">Timema californicum</name>
    <name type="common">California timema</name>
    <name type="synonym">Walking stick</name>
    <dbReference type="NCBI Taxonomy" id="61474"/>
    <lineage>
        <taxon>Eukaryota</taxon>
        <taxon>Metazoa</taxon>
        <taxon>Ecdysozoa</taxon>
        <taxon>Arthropoda</taxon>
        <taxon>Hexapoda</taxon>
        <taxon>Insecta</taxon>
        <taxon>Pterygota</taxon>
        <taxon>Neoptera</taxon>
        <taxon>Polyneoptera</taxon>
        <taxon>Phasmatodea</taxon>
        <taxon>Timematodea</taxon>
        <taxon>Timematoidea</taxon>
        <taxon>Timematidae</taxon>
        <taxon>Timema</taxon>
    </lineage>
</organism>
<dbReference type="Pfam" id="PF07539">
    <property type="entry name" value="UTP20_N"/>
    <property type="match status" value="2"/>
</dbReference>
<evidence type="ECO:0000259" key="2">
    <source>
        <dbReference type="Pfam" id="PF07539"/>
    </source>
</evidence>
<dbReference type="AlphaFoldDB" id="A0A7R9JHI3"/>
<dbReference type="InterPro" id="IPR011430">
    <property type="entry name" value="UTP20_N"/>
</dbReference>
<evidence type="ECO:0000256" key="1">
    <source>
        <dbReference type="SAM" id="MobiDB-lite"/>
    </source>
</evidence>
<gene>
    <name evidence="3" type="ORF">TCMB3V08_LOCUS11936</name>
</gene>
<dbReference type="GO" id="GO:0030686">
    <property type="term" value="C:90S preribosome"/>
    <property type="evidence" value="ECO:0007669"/>
    <property type="project" value="TreeGrafter"/>
</dbReference>
<proteinExistence type="predicted"/>